<evidence type="ECO:0000256" key="1">
    <source>
        <dbReference type="ARBA" id="ARBA00022491"/>
    </source>
</evidence>
<dbReference type="SUPFAM" id="SSF48498">
    <property type="entry name" value="Tetracyclin repressor-like, C-terminal domain"/>
    <property type="match status" value="1"/>
</dbReference>
<evidence type="ECO:0000259" key="4">
    <source>
        <dbReference type="PROSITE" id="PS50977"/>
    </source>
</evidence>
<evidence type="ECO:0000313" key="6">
    <source>
        <dbReference type="Proteomes" id="UP001387364"/>
    </source>
</evidence>
<evidence type="ECO:0000313" key="5">
    <source>
        <dbReference type="EMBL" id="WXB94841.1"/>
    </source>
</evidence>
<keyword evidence="6" id="KW-1185">Reference proteome</keyword>
<dbReference type="PANTHER" id="PTHR43479:SF11">
    <property type="entry name" value="ACREF_ENVCD OPERON REPRESSOR-RELATED"/>
    <property type="match status" value="1"/>
</dbReference>
<protein>
    <submittedName>
        <fullName evidence="5">TetR/AcrR family transcriptional regulator</fullName>
    </submittedName>
</protein>
<feature type="domain" description="HTH tetR-type" evidence="4">
    <location>
        <begin position="1"/>
        <end position="60"/>
    </location>
</feature>
<dbReference type="InterPro" id="IPR023772">
    <property type="entry name" value="DNA-bd_HTH_TetR-type_CS"/>
</dbReference>
<dbReference type="PANTHER" id="PTHR43479">
    <property type="entry name" value="ACREF/ENVCD OPERON REPRESSOR-RELATED"/>
    <property type="match status" value="1"/>
</dbReference>
<dbReference type="InterPro" id="IPR001647">
    <property type="entry name" value="HTH_TetR"/>
</dbReference>
<dbReference type="InterPro" id="IPR036271">
    <property type="entry name" value="Tet_transcr_reg_TetR-rel_C_sf"/>
</dbReference>
<keyword evidence="1" id="KW-0678">Repressor</keyword>
<evidence type="ECO:0000256" key="3">
    <source>
        <dbReference type="PROSITE-ProRule" id="PRU00335"/>
    </source>
</evidence>
<organism evidence="5 6">
    <name type="scientific">Bacillus kandeliae</name>
    <dbReference type="NCBI Taxonomy" id="3129297"/>
    <lineage>
        <taxon>Bacteria</taxon>
        <taxon>Bacillati</taxon>
        <taxon>Bacillota</taxon>
        <taxon>Bacilli</taxon>
        <taxon>Bacillales</taxon>
        <taxon>Bacillaceae</taxon>
        <taxon>Bacillus</taxon>
    </lineage>
</organism>
<reference evidence="5 6" key="1">
    <citation type="submission" date="2024-02" db="EMBL/GenBank/DDBJ databases">
        <title>Seven novel Bacillus-like species.</title>
        <authorList>
            <person name="Liu G."/>
        </authorList>
    </citation>
    <scope>NUCLEOTIDE SEQUENCE [LARGE SCALE GENOMIC DNA]</scope>
    <source>
        <strain evidence="5 6">FJAT-52991</strain>
    </source>
</reference>
<evidence type="ECO:0000256" key="2">
    <source>
        <dbReference type="ARBA" id="ARBA00023125"/>
    </source>
</evidence>
<accession>A0ABZ2NAR6</accession>
<dbReference type="Pfam" id="PF00440">
    <property type="entry name" value="TetR_N"/>
    <property type="match status" value="1"/>
</dbReference>
<dbReference type="SUPFAM" id="SSF46689">
    <property type="entry name" value="Homeodomain-like"/>
    <property type="match status" value="1"/>
</dbReference>
<proteinExistence type="predicted"/>
<dbReference type="InterPro" id="IPR009057">
    <property type="entry name" value="Homeodomain-like_sf"/>
</dbReference>
<dbReference type="PROSITE" id="PS01081">
    <property type="entry name" value="HTH_TETR_1"/>
    <property type="match status" value="1"/>
</dbReference>
<dbReference type="Gene3D" id="1.10.357.10">
    <property type="entry name" value="Tetracycline Repressor, domain 2"/>
    <property type="match status" value="1"/>
</dbReference>
<feature type="DNA-binding region" description="H-T-H motif" evidence="3">
    <location>
        <begin position="23"/>
        <end position="42"/>
    </location>
</feature>
<sequence length="200" mass="23253">MTREKLLATAEIIFGEKGYYETSVVDITQRAGVSQGTFYNYFPTKCAIFEELVMQLSRDVRFEIKKAIVAAQSHEDAQRIGFQTFFLWVKNHPNLYSIVQQALLVDVKLYRYYYDQLANGYMRALAKAMEDGEFKSLNKEAITYCLMGIGQFLGMRWVYWEEKLVPDDVFESAMDMVFHGLKQPTIKGDEREDGANFYMD</sequence>
<dbReference type="EMBL" id="CP147404">
    <property type="protein sequence ID" value="WXB94841.1"/>
    <property type="molecule type" value="Genomic_DNA"/>
</dbReference>
<dbReference type="Proteomes" id="UP001387364">
    <property type="component" value="Chromosome"/>
</dbReference>
<dbReference type="PROSITE" id="PS50977">
    <property type="entry name" value="HTH_TETR_2"/>
    <property type="match status" value="1"/>
</dbReference>
<dbReference type="InterPro" id="IPR050624">
    <property type="entry name" value="HTH-type_Tx_Regulator"/>
</dbReference>
<gene>
    <name evidence="5" type="ORF">WDJ61_05280</name>
</gene>
<dbReference type="PRINTS" id="PR00455">
    <property type="entry name" value="HTHTETR"/>
</dbReference>
<name>A0ABZ2NAR6_9BACI</name>
<keyword evidence="2 3" id="KW-0238">DNA-binding</keyword>